<dbReference type="EMBL" id="AGCJ01000081">
    <property type="protein sequence ID" value="EHM38395.1"/>
    <property type="molecule type" value="Genomic_DNA"/>
</dbReference>
<accession>G9YJJ6</accession>
<evidence type="ECO:0000256" key="2">
    <source>
        <dbReference type="ARBA" id="ARBA00023015"/>
    </source>
</evidence>
<evidence type="ECO:0000313" key="6">
    <source>
        <dbReference type="EMBL" id="EHM38395.1"/>
    </source>
</evidence>
<evidence type="ECO:0000256" key="4">
    <source>
        <dbReference type="ARBA" id="ARBA00023163"/>
    </source>
</evidence>
<evidence type="ECO:0000259" key="5">
    <source>
        <dbReference type="Pfam" id="PF04198"/>
    </source>
</evidence>
<dbReference type="InterPro" id="IPR051054">
    <property type="entry name" value="SorC_transcr_regulators"/>
</dbReference>
<dbReference type="HOGENOM" id="CLU_054506_3_0_9"/>
<dbReference type="SUPFAM" id="SSF100950">
    <property type="entry name" value="NagB/RpiA/CoA transferase-like"/>
    <property type="match status" value="1"/>
</dbReference>
<keyword evidence="4" id="KW-0804">Transcription</keyword>
<dbReference type="PANTHER" id="PTHR34294">
    <property type="entry name" value="TRANSCRIPTIONAL REGULATOR-RELATED"/>
    <property type="match status" value="1"/>
</dbReference>
<dbReference type="InterPro" id="IPR007324">
    <property type="entry name" value="Sugar-bd_dom_put"/>
</dbReference>
<comment type="caution">
    <text evidence="6">The sequence shown here is derived from an EMBL/GenBank/DDBJ whole genome shotgun (WGS) entry which is preliminary data.</text>
</comment>
<dbReference type="STRING" id="861450.HMPREF0080_01849"/>
<proteinExistence type="inferred from homology"/>
<comment type="similarity">
    <text evidence="1">Belongs to the SorC transcriptional regulatory family.</text>
</comment>
<dbReference type="InterPro" id="IPR037171">
    <property type="entry name" value="NagB/RpiA_transferase-like"/>
</dbReference>
<feature type="domain" description="Sugar-binding" evidence="5">
    <location>
        <begin position="15"/>
        <end position="264"/>
    </location>
</feature>
<dbReference type="GO" id="GO:0003677">
    <property type="term" value="F:DNA binding"/>
    <property type="evidence" value="ECO:0007669"/>
    <property type="project" value="UniProtKB-KW"/>
</dbReference>
<keyword evidence="7" id="KW-1185">Reference proteome</keyword>
<dbReference type="Pfam" id="PF04198">
    <property type="entry name" value="Sugar-bind"/>
    <property type="match status" value="1"/>
</dbReference>
<organism evidence="6 7">
    <name type="scientific">Anaeroglobus geminatus F0357</name>
    <dbReference type="NCBI Taxonomy" id="861450"/>
    <lineage>
        <taxon>Bacteria</taxon>
        <taxon>Bacillati</taxon>
        <taxon>Bacillota</taxon>
        <taxon>Negativicutes</taxon>
        <taxon>Veillonellales</taxon>
        <taxon>Veillonellaceae</taxon>
        <taxon>Anaeroglobus</taxon>
    </lineage>
</organism>
<dbReference type="Gene3D" id="3.40.50.1360">
    <property type="match status" value="1"/>
</dbReference>
<dbReference type="AlphaFoldDB" id="G9YJJ6"/>
<protein>
    <submittedName>
        <fullName evidence="6">Sugar-binding domain protein</fullName>
    </submittedName>
</protein>
<evidence type="ECO:0000256" key="1">
    <source>
        <dbReference type="ARBA" id="ARBA00010466"/>
    </source>
</evidence>
<gene>
    <name evidence="6" type="ORF">HMPREF0080_01849</name>
</gene>
<dbReference type="GO" id="GO:0030246">
    <property type="term" value="F:carbohydrate binding"/>
    <property type="evidence" value="ECO:0007669"/>
    <property type="project" value="InterPro"/>
</dbReference>
<reference evidence="6 7" key="1">
    <citation type="submission" date="2011-08" db="EMBL/GenBank/DDBJ databases">
        <authorList>
            <person name="Weinstock G."/>
            <person name="Sodergren E."/>
            <person name="Clifton S."/>
            <person name="Fulton L."/>
            <person name="Fulton B."/>
            <person name="Courtney L."/>
            <person name="Fronick C."/>
            <person name="Harrison M."/>
            <person name="Strong C."/>
            <person name="Farmer C."/>
            <person name="Delahaunty K."/>
            <person name="Markovic C."/>
            <person name="Hall O."/>
            <person name="Minx P."/>
            <person name="Tomlinson C."/>
            <person name="Mitreva M."/>
            <person name="Hou S."/>
            <person name="Chen J."/>
            <person name="Wollam A."/>
            <person name="Pepin K.H."/>
            <person name="Johnson M."/>
            <person name="Bhonagiri V."/>
            <person name="Zhang X."/>
            <person name="Suruliraj S."/>
            <person name="Warren W."/>
            <person name="Chinwalla A."/>
            <person name="Mardis E.R."/>
            <person name="Wilson R.K."/>
        </authorList>
    </citation>
    <scope>NUCLEOTIDE SEQUENCE [LARGE SCALE GENOMIC DNA]</scope>
    <source>
        <strain evidence="6 7">F0357</strain>
    </source>
</reference>
<dbReference type="eggNOG" id="COG2390">
    <property type="taxonomic scope" value="Bacteria"/>
</dbReference>
<keyword evidence="3" id="KW-0238">DNA-binding</keyword>
<sequence>MIRLLPNSVKPNVSWKERFGLQEVIVVEDRPIEIESEHVSALLAVTALAYLDRVLKDGDTVGVTLGFTLHNIARADYVVDKVVHCRFVPVLGGVGETYLELHANWLAAEFAKRFRAEYIPFYAPAVFADAGVISVFKKEPSIKRIFALFTNLNAVIMSIGVPQGDYSTVLKMQYIDDPILRDFSARGAVGDIGLQYFDINGESEQFASHNERVAGMTLADIRKVPRRIAVVAGSDKVEAVIGAIRGGYINTLITDASCAEGLLACRKDT</sequence>
<evidence type="ECO:0000313" key="7">
    <source>
        <dbReference type="Proteomes" id="UP000005481"/>
    </source>
</evidence>
<dbReference type="PANTHER" id="PTHR34294:SF1">
    <property type="entry name" value="TRANSCRIPTIONAL REGULATOR LSRR"/>
    <property type="match status" value="1"/>
</dbReference>
<keyword evidence="2" id="KW-0805">Transcription regulation</keyword>
<evidence type="ECO:0000256" key="3">
    <source>
        <dbReference type="ARBA" id="ARBA00023125"/>
    </source>
</evidence>
<dbReference type="Proteomes" id="UP000005481">
    <property type="component" value="Unassembled WGS sequence"/>
</dbReference>
<name>G9YJJ6_9FIRM</name>
<dbReference type="PATRIC" id="fig|861450.3.peg.1707"/>